<dbReference type="SUPFAM" id="SSF53756">
    <property type="entry name" value="UDP-Glycosyltransferase/glycogen phosphorylase"/>
    <property type="match status" value="1"/>
</dbReference>
<dbReference type="Proteomes" id="UP001204798">
    <property type="component" value="Unassembled WGS sequence"/>
</dbReference>
<dbReference type="RefSeq" id="WP_259095339.1">
    <property type="nucleotide sequence ID" value="NZ_CP130454.1"/>
</dbReference>
<dbReference type="Pfam" id="PF00534">
    <property type="entry name" value="Glycos_transf_1"/>
    <property type="match status" value="1"/>
</dbReference>
<evidence type="ECO:0000313" key="4">
    <source>
        <dbReference type="Proteomes" id="UP001204798"/>
    </source>
</evidence>
<feature type="domain" description="Glycosyltransferase subfamily 4-like N-terminal" evidence="2">
    <location>
        <begin position="17"/>
        <end position="168"/>
    </location>
</feature>
<dbReference type="Gene3D" id="3.40.50.2000">
    <property type="entry name" value="Glycogen Phosphorylase B"/>
    <property type="match status" value="2"/>
</dbReference>
<accession>A0ABT2EMI7</accession>
<name>A0ABT2EMI7_9BACT</name>
<sequence>MSEEFVVVHTEWGRHWSGGTQQVALLLEGLAQQGVRGCLVCQEGSMLAERLQGKVALKTFNLRGEHDLFTWRKFAQWLKVFKERQESLGHKLLVHVHSRKGALPTLLIARCMKLPTVLHWRVAAPIRLPVKLLANAVIAISEAAKIHAHKAGMPEERVFLIQSAIHTEKFAPPNRDARLECRKWWGVEESEFVVTSTGRMAPGKGHEVLLKAISQLSPDDRPVAILAGNGPEWKKLQQLACELRIGDFVHFVGFQNDIRPVLWTADVFVHVPTYFPEGVSVAVLEAMAAGLPVIATPVGGIPEVVRDGETGLLVPPNDHKALAEAILKLRQDEGLRTKLGKQAQKWAQENHDVRRLPERVVQVYNRVTTTSL</sequence>
<evidence type="ECO:0000259" key="2">
    <source>
        <dbReference type="Pfam" id="PF13439"/>
    </source>
</evidence>
<dbReference type="CDD" id="cd03801">
    <property type="entry name" value="GT4_PimA-like"/>
    <property type="match status" value="1"/>
</dbReference>
<keyword evidence="4" id="KW-1185">Reference proteome</keyword>
<evidence type="ECO:0000259" key="1">
    <source>
        <dbReference type="Pfam" id="PF00534"/>
    </source>
</evidence>
<proteinExistence type="predicted"/>
<dbReference type="Pfam" id="PF13439">
    <property type="entry name" value="Glyco_transf_4"/>
    <property type="match status" value="1"/>
</dbReference>
<dbReference type="PANTHER" id="PTHR12526:SF636">
    <property type="entry name" value="BLL3647 PROTEIN"/>
    <property type="match status" value="1"/>
</dbReference>
<protein>
    <submittedName>
        <fullName evidence="3">Glycosyltransferase involved in cell wall biosynthesis</fullName>
    </submittedName>
</protein>
<organism evidence="3 4">
    <name type="scientific">Candidatus Fervidibacter sacchari</name>
    <dbReference type="NCBI Taxonomy" id="1448929"/>
    <lineage>
        <taxon>Bacteria</taxon>
        <taxon>Candidatus Fervidibacterota</taxon>
        <taxon>Candidatus Fervidibacter</taxon>
    </lineage>
</organism>
<gene>
    <name evidence="3" type="ORF">M2350_001560</name>
</gene>
<feature type="domain" description="Glycosyl transferase family 1" evidence="1">
    <location>
        <begin position="185"/>
        <end position="346"/>
    </location>
</feature>
<dbReference type="InterPro" id="IPR028098">
    <property type="entry name" value="Glyco_trans_4-like_N"/>
</dbReference>
<dbReference type="PANTHER" id="PTHR12526">
    <property type="entry name" value="GLYCOSYLTRANSFERASE"/>
    <property type="match status" value="1"/>
</dbReference>
<reference evidence="3 4" key="1">
    <citation type="submission" date="2022-08" db="EMBL/GenBank/DDBJ databases">
        <title>Bacterial and archaeal communities from various locations to study Microbial Dark Matter (Phase II).</title>
        <authorList>
            <person name="Stepanauskas R."/>
        </authorList>
    </citation>
    <scope>NUCLEOTIDE SEQUENCE [LARGE SCALE GENOMIC DNA]</scope>
    <source>
        <strain evidence="3 4">PD1</strain>
    </source>
</reference>
<dbReference type="EMBL" id="JANUCP010000002">
    <property type="protein sequence ID" value="MCS3919160.1"/>
    <property type="molecule type" value="Genomic_DNA"/>
</dbReference>
<comment type="caution">
    <text evidence="3">The sequence shown here is derived from an EMBL/GenBank/DDBJ whole genome shotgun (WGS) entry which is preliminary data.</text>
</comment>
<dbReference type="InterPro" id="IPR001296">
    <property type="entry name" value="Glyco_trans_1"/>
</dbReference>
<evidence type="ECO:0000313" key="3">
    <source>
        <dbReference type="EMBL" id="MCS3919160.1"/>
    </source>
</evidence>